<protein>
    <submittedName>
        <fullName evidence="5">Glucosidase</fullName>
    </submittedName>
</protein>
<dbReference type="PANTHER" id="PTHR10412:SF11">
    <property type="entry name" value="MANNOSYL-OLIGOSACCHARIDE GLUCOSIDASE"/>
    <property type="match status" value="1"/>
</dbReference>
<keyword evidence="6" id="KW-1185">Reference proteome</keyword>
<evidence type="ECO:0000256" key="1">
    <source>
        <dbReference type="ARBA" id="ARBA00010833"/>
    </source>
</evidence>
<evidence type="ECO:0000313" key="5">
    <source>
        <dbReference type="EMBL" id="MBD1365416.1"/>
    </source>
</evidence>
<evidence type="ECO:0000259" key="4">
    <source>
        <dbReference type="Pfam" id="PF22422"/>
    </source>
</evidence>
<dbReference type="InterPro" id="IPR054491">
    <property type="entry name" value="MGH1-like_GH"/>
</dbReference>
<comment type="similarity">
    <text evidence="1">Belongs to the glycosyl hydrolase 63 family.</text>
</comment>
<dbReference type="InterPro" id="IPR012341">
    <property type="entry name" value="6hp_glycosidase-like_sf"/>
</dbReference>
<evidence type="ECO:0000256" key="2">
    <source>
        <dbReference type="ARBA" id="ARBA00022801"/>
    </source>
</evidence>
<evidence type="ECO:0000313" key="6">
    <source>
        <dbReference type="Proteomes" id="UP000606600"/>
    </source>
</evidence>
<reference evidence="5 6" key="1">
    <citation type="submission" date="2020-09" db="EMBL/GenBank/DDBJ databases">
        <title>Novel species of Mucilaginibacter isolated from a glacier on the Tibetan Plateau.</title>
        <authorList>
            <person name="Liu Q."/>
            <person name="Xin Y.-H."/>
        </authorList>
    </citation>
    <scope>NUCLEOTIDE SEQUENCE [LARGE SCALE GENOMIC DNA]</scope>
    <source>
        <strain evidence="5 6">ZT4R22</strain>
    </source>
</reference>
<dbReference type="EMBL" id="JACWMY010000008">
    <property type="protein sequence ID" value="MBD1365416.1"/>
    <property type="molecule type" value="Genomic_DNA"/>
</dbReference>
<comment type="caution">
    <text evidence="5">The sequence shown here is derived from an EMBL/GenBank/DDBJ whole genome shotgun (WGS) entry which is preliminary data.</text>
</comment>
<dbReference type="PANTHER" id="PTHR10412">
    <property type="entry name" value="MANNOSYL-OLIGOSACCHARIDE GLUCOSIDASE"/>
    <property type="match status" value="1"/>
</dbReference>
<dbReference type="InterPro" id="IPR004888">
    <property type="entry name" value="Glycoside_hydrolase_63"/>
</dbReference>
<feature type="domain" description="Mannosylglycerate hydrolase MGH1-like glycoside hydrolase" evidence="4">
    <location>
        <begin position="687"/>
        <end position="848"/>
    </location>
</feature>
<gene>
    <name evidence="5" type="ORF">IDJ77_16500</name>
</gene>
<dbReference type="Proteomes" id="UP000606600">
    <property type="component" value="Unassembled WGS sequence"/>
</dbReference>
<evidence type="ECO:0000256" key="3">
    <source>
        <dbReference type="ARBA" id="ARBA00023295"/>
    </source>
</evidence>
<dbReference type="Pfam" id="PF22422">
    <property type="entry name" value="MGH1-like_GH"/>
    <property type="match status" value="2"/>
</dbReference>
<name>A0ABR7WSY7_9SPHI</name>
<accession>A0ABR7WSY7</accession>
<keyword evidence="2" id="KW-0378">Hydrolase</keyword>
<proteinExistence type="inferred from homology"/>
<organism evidence="5 6">
    <name type="scientific">Mucilaginibacter pankratovii</name>
    <dbReference type="NCBI Taxonomy" id="2772110"/>
    <lineage>
        <taxon>Bacteria</taxon>
        <taxon>Pseudomonadati</taxon>
        <taxon>Bacteroidota</taxon>
        <taxon>Sphingobacteriia</taxon>
        <taxon>Sphingobacteriales</taxon>
        <taxon>Sphingobacteriaceae</taxon>
        <taxon>Mucilaginibacter</taxon>
    </lineage>
</organism>
<dbReference type="InterPro" id="IPR008928">
    <property type="entry name" value="6-hairpin_glycosidase_sf"/>
</dbReference>
<dbReference type="SUPFAM" id="SSF48208">
    <property type="entry name" value="Six-hairpin glycosidases"/>
    <property type="match status" value="1"/>
</dbReference>
<sequence length="858" mass="98898">MKNAEKKRLLEPAWKNWGPYISDRQWGTVREDYSKNGDAWSFVTHEMARSKAYRWGEDGIAGICDKEQLLCFSVAFWNRHDPILKERFFGLTNQEGNHGEDVKECYYYLDNTPTHSYMKMLYQYPHTSFPYNDLVTENSRRSKADSEYELPDTGVFDHGHFELTIEYAKRDHDDLLIRITITNHGEAAQINVIPTLWFRNTWSWNEGTEKPEIKKSGPNSIAIDHSGLGNWKLICSGAPELLFCENETNTRKLYQYGESGQFYKDGINDFIVSGSTTVNPDLKGTKAAANYLVNLAAGESHQLYLNLSCKGKGLNGLEKVFSNRITEADEFYEGLMAPLNAENGAEIRRQAFASLLWNKQFYALNVNTWLDGDDNTFPPPQERKEGRNHKWRHFDSKEIISMPDKWEFPWFASWDLAFHCLPLAEIDPQFAKNQLLLLLKENFMHPNGQLPAYEWNFEDVNPPVHAFAALAVYQTDKKLNNGQGDEKFLAKIFHKLMLNYSWWLNRKDAEGSNIFEGGFMGLDNVGIFDRGMQFDNGIRLEQIDATSWMAMYSLNMLRIALTLSKHNDVYGDMAANYFEHFLSIAGAMSYLGNRQSGLWDDESKFFYDQLRYPDGSFEPIRIRSIIGFLPLLAVEIVSEEEALSPDFRERLKWLSENRSHLASLVSEWRDQNEHGEHLMSLLRRFRMKSLLAYMLDEKEFLSPYGIRSLSKAYANEPYKVNTGARDMVIQYLPAESDSSMYGGNSNWRGPVWIPLNYMIIESLNRFHRFYGDRFKVECPTGSGTLMNLKEVAEELSRRLAAIFLPGNDGDHPFRGAADRNPNSDSMLYWFNEYFNGDTGMGLGASHQTGWTALITKYL</sequence>
<dbReference type="Gene3D" id="1.50.10.10">
    <property type="match status" value="2"/>
</dbReference>
<keyword evidence="3" id="KW-0326">Glycosidase</keyword>
<feature type="domain" description="Mannosylglycerate hydrolase MGH1-like glycoside hydrolase" evidence="4">
    <location>
        <begin position="409"/>
        <end position="633"/>
    </location>
</feature>